<organism evidence="3">
    <name type="scientific">Lygus hesperus</name>
    <name type="common">Western plant bug</name>
    <dbReference type="NCBI Taxonomy" id="30085"/>
    <lineage>
        <taxon>Eukaryota</taxon>
        <taxon>Metazoa</taxon>
        <taxon>Ecdysozoa</taxon>
        <taxon>Arthropoda</taxon>
        <taxon>Hexapoda</taxon>
        <taxon>Insecta</taxon>
        <taxon>Pterygota</taxon>
        <taxon>Neoptera</taxon>
        <taxon>Paraneoptera</taxon>
        <taxon>Hemiptera</taxon>
        <taxon>Heteroptera</taxon>
        <taxon>Panheteroptera</taxon>
        <taxon>Cimicomorpha</taxon>
        <taxon>Miridae</taxon>
        <taxon>Mirini</taxon>
        <taxon>Lygus</taxon>
    </lineage>
</organism>
<dbReference type="PROSITE" id="PS51029">
    <property type="entry name" value="MADF"/>
    <property type="match status" value="1"/>
</dbReference>
<dbReference type="PANTHER" id="PTHR21505">
    <property type="entry name" value="MADF DOMAIN-CONTAINING PROTEIN-RELATED"/>
    <property type="match status" value="1"/>
</dbReference>
<feature type="domain" description="MADF" evidence="2">
    <location>
        <begin position="14"/>
        <end position="105"/>
    </location>
</feature>
<reference evidence="3" key="1">
    <citation type="journal article" date="2016" name="Gigascience">
        <title>De novo construction of an expanded transcriptome assembly for the western tarnished plant bug, Lygus hesperus.</title>
        <authorList>
            <person name="Tassone E.E."/>
            <person name="Geib S.M."/>
            <person name="Hall B."/>
            <person name="Fabrick J.A."/>
            <person name="Brent C.S."/>
            <person name="Hull J.J."/>
        </authorList>
    </citation>
    <scope>NUCLEOTIDE SEQUENCE</scope>
</reference>
<evidence type="ECO:0000256" key="1">
    <source>
        <dbReference type="SAM" id="MobiDB-lite"/>
    </source>
</evidence>
<feature type="compositionally biased region" description="Polar residues" evidence="1">
    <location>
        <begin position="151"/>
        <end position="176"/>
    </location>
</feature>
<gene>
    <name evidence="3" type="ORF">g.48699</name>
</gene>
<name>A0A146LE96_LYGHE</name>
<evidence type="ECO:0000313" key="3">
    <source>
        <dbReference type="EMBL" id="JAQ06623.1"/>
    </source>
</evidence>
<evidence type="ECO:0000259" key="2">
    <source>
        <dbReference type="PROSITE" id="PS51029"/>
    </source>
</evidence>
<feature type="region of interest" description="Disordered" evidence="1">
    <location>
        <begin position="123"/>
        <end position="186"/>
    </location>
</feature>
<dbReference type="AlphaFoldDB" id="A0A146LE96"/>
<dbReference type="InterPro" id="IPR006578">
    <property type="entry name" value="MADF-dom"/>
</dbReference>
<protein>
    <recommendedName>
        <fullName evidence="2">MADF domain-containing protein</fullName>
    </recommendedName>
</protein>
<dbReference type="Pfam" id="PF10545">
    <property type="entry name" value="MADF_DNA_bdg"/>
    <property type="match status" value="1"/>
</dbReference>
<dbReference type="PANTHER" id="PTHR21505:SF15">
    <property type="entry name" value="RE18252P"/>
    <property type="match status" value="1"/>
</dbReference>
<dbReference type="EMBL" id="GDHC01012006">
    <property type="protein sequence ID" value="JAQ06623.1"/>
    <property type="molecule type" value="Transcribed_RNA"/>
</dbReference>
<proteinExistence type="predicted"/>
<sequence>REARVNMDRQRCIQLIGKYREIPCLWNAKDELFHSKRARESSWNEIASFFEEPASELKAKMKILMGTYRSERSRVNKSRASGSKHLYQSKWFAYPYFDFLGGEEKDTNNADTTNIVMHDDSKQENLPSETALNDDAQSDNDDDVPNVGEYVTTSLQDESPASSDTTGRPTETNHSSLKGHRKRRREVLPQCDNAVASSPNETTNPKIPTCHHQHQQQLCSIFGQLVAEQLRQLSPKRRILTQGRLNAILQEALLEELEHPS</sequence>
<accession>A0A146LE96</accession>
<dbReference type="SMART" id="SM00595">
    <property type="entry name" value="MADF"/>
    <property type="match status" value="1"/>
</dbReference>
<feature type="non-terminal residue" evidence="3">
    <location>
        <position position="1"/>
    </location>
</feature>